<reference evidence="1" key="1">
    <citation type="submission" date="2019-09" db="EMBL/GenBank/DDBJ databases">
        <title>Characterisation of the sponge microbiome using genome-centric metagenomics.</title>
        <authorList>
            <person name="Engelberts J.P."/>
            <person name="Robbins S.J."/>
            <person name="De Goeij J.M."/>
            <person name="Aranda M."/>
            <person name="Bell S.C."/>
            <person name="Webster N.S."/>
        </authorList>
    </citation>
    <scope>NUCLEOTIDE SEQUENCE</scope>
    <source>
        <strain evidence="1">SB0664_bin_27</strain>
    </source>
</reference>
<organism evidence="1">
    <name type="scientific">Caldilineaceae bacterium SB0664_bin_27</name>
    <dbReference type="NCBI Taxonomy" id="2605260"/>
    <lineage>
        <taxon>Bacteria</taxon>
        <taxon>Bacillati</taxon>
        <taxon>Chloroflexota</taxon>
        <taxon>Caldilineae</taxon>
        <taxon>Caldilineales</taxon>
        <taxon>Caldilineaceae</taxon>
    </lineage>
</organism>
<accession>A0A6B0YWV0</accession>
<dbReference type="SUPFAM" id="SSF48452">
    <property type="entry name" value="TPR-like"/>
    <property type="match status" value="1"/>
</dbReference>
<gene>
    <name evidence="1" type="ORF">F4Y42_15745</name>
</gene>
<protein>
    <recommendedName>
        <fullName evidence="2">Tetratricopeptide repeat protein</fullName>
    </recommendedName>
</protein>
<dbReference type="InterPro" id="IPR011990">
    <property type="entry name" value="TPR-like_helical_dom_sf"/>
</dbReference>
<proteinExistence type="predicted"/>
<name>A0A6B0YWV0_9CHLR</name>
<dbReference type="AlphaFoldDB" id="A0A6B0YWV0"/>
<dbReference type="EMBL" id="VXRG01000130">
    <property type="protein sequence ID" value="MXY94891.1"/>
    <property type="molecule type" value="Genomic_DNA"/>
</dbReference>
<sequence>MTQPRFGQPPTVGTQLSHWNDVIDGHLTASRPEEAVPLIRVILKALPRHLPTYFRYLQVIWLLRRWREGRDWALRLLGADPGSELAWSVLARGAEAEGNLTRAQRYWTLALENAPYNRPIRQGLSRTLLRQKRPLMLTRPALATLYRMGGRWDRAIRVYTELTEEEPGRLDYQSSLLEASWHAGRDEEALHLARLLVSLNPSLLLGWIVSARIGDEDDRALARAPLEAMDPDGEYSITRFSDKNAFAFPTDISVSPKDVALLKAARTSL</sequence>
<dbReference type="Gene3D" id="1.25.40.10">
    <property type="entry name" value="Tetratricopeptide repeat domain"/>
    <property type="match status" value="2"/>
</dbReference>
<comment type="caution">
    <text evidence="1">The sequence shown here is derived from an EMBL/GenBank/DDBJ whole genome shotgun (WGS) entry which is preliminary data.</text>
</comment>
<evidence type="ECO:0000313" key="1">
    <source>
        <dbReference type="EMBL" id="MXY94891.1"/>
    </source>
</evidence>
<evidence type="ECO:0008006" key="2">
    <source>
        <dbReference type="Google" id="ProtNLM"/>
    </source>
</evidence>